<evidence type="ECO:0000313" key="2">
    <source>
        <dbReference type="Proteomes" id="UP000186112"/>
    </source>
</evidence>
<dbReference type="InterPro" id="IPR036638">
    <property type="entry name" value="HLH_DNA-bd_sf"/>
</dbReference>
<proteinExistence type="predicted"/>
<organism evidence="1 2">
    <name type="scientific">Tissierella creatinophila DSM 6911</name>
    <dbReference type="NCBI Taxonomy" id="1123403"/>
    <lineage>
        <taxon>Bacteria</taxon>
        <taxon>Bacillati</taxon>
        <taxon>Bacillota</taxon>
        <taxon>Tissierellia</taxon>
        <taxon>Tissierellales</taxon>
        <taxon>Tissierellaceae</taxon>
        <taxon>Tissierella</taxon>
    </lineage>
</organism>
<evidence type="ECO:0000313" key="1">
    <source>
        <dbReference type="EMBL" id="OLS01969.1"/>
    </source>
</evidence>
<keyword evidence="2" id="KW-1185">Reference proteome</keyword>
<dbReference type="Pfam" id="PF09388">
    <property type="entry name" value="SpoOE-like"/>
    <property type="match status" value="1"/>
</dbReference>
<evidence type="ECO:0008006" key="3">
    <source>
        <dbReference type="Google" id="ProtNLM"/>
    </source>
</evidence>
<dbReference type="InterPro" id="IPR037208">
    <property type="entry name" value="Spo0E-like_sf"/>
</dbReference>
<protein>
    <recommendedName>
        <fullName evidence="3">Spo0E like sporulation regulatory protein</fullName>
    </recommendedName>
</protein>
<reference evidence="1 2" key="1">
    <citation type="submission" date="2016-02" db="EMBL/GenBank/DDBJ databases">
        <title>Genome sequence of Tissierella creatinophila DSM 6911.</title>
        <authorList>
            <person name="Poehlein A."/>
            <person name="Daniel R."/>
        </authorList>
    </citation>
    <scope>NUCLEOTIDE SEQUENCE [LARGE SCALE GENOMIC DNA]</scope>
    <source>
        <strain evidence="1 2">DSM 6911</strain>
    </source>
</reference>
<dbReference type="GO" id="GO:0043937">
    <property type="term" value="P:regulation of sporulation"/>
    <property type="evidence" value="ECO:0007669"/>
    <property type="project" value="InterPro"/>
</dbReference>
<dbReference type="AlphaFoldDB" id="A0A1U7M428"/>
<sequence>MYKANTLKIINNEIEVKREELNELVLIKSDKDLILKLSVELDGLLNLYYLENIQHP</sequence>
<gene>
    <name evidence="1" type="ORF">TICRE_21110</name>
</gene>
<dbReference type="EMBL" id="LTDM01000053">
    <property type="protein sequence ID" value="OLS01969.1"/>
    <property type="molecule type" value="Genomic_DNA"/>
</dbReference>
<dbReference type="RefSeq" id="WP_084191934.1">
    <property type="nucleotide sequence ID" value="NZ_LTDM01000053.1"/>
</dbReference>
<dbReference type="GO" id="GO:0046983">
    <property type="term" value="F:protein dimerization activity"/>
    <property type="evidence" value="ECO:0007669"/>
    <property type="project" value="InterPro"/>
</dbReference>
<dbReference type="SUPFAM" id="SSF140500">
    <property type="entry name" value="BAS1536-like"/>
    <property type="match status" value="1"/>
</dbReference>
<dbReference type="Proteomes" id="UP000186112">
    <property type="component" value="Unassembled WGS sequence"/>
</dbReference>
<dbReference type="InterPro" id="IPR018540">
    <property type="entry name" value="Spo0E-like"/>
</dbReference>
<comment type="caution">
    <text evidence="1">The sequence shown here is derived from an EMBL/GenBank/DDBJ whole genome shotgun (WGS) entry which is preliminary data.</text>
</comment>
<accession>A0A1U7M428</accession>
<name>A0A1U7M428_TISCR</name>
<dbReference type="Gene3D" id="4.10.280.10">
    <property type="entry name" value="Helix-loop-helix DNA-binding domain"/>
    <property type="match status" value="1"/>
</dbReference>